<dbReference type="InterPro" id="IPR004839">
    <property type="entry name" value="Aminotransferase_I/II_large"/>
</dbReference>
<accession>A0ABR8GLH2</accession>
<evidence type="ECO:0000256" key="4">
    <source>
        <dbReference type="ARBA" id="ARBA00022679"/>
    </source>
</evidence>
<gene>
    <name evidence="8" type="ORF">H6G81_05740</name>
</gene>
<proteinExistence type="inferred from homology"/>
<dbReference type="Pfam" id="PF00155">
    <property type="entry name" value="Aminotran_1_2"/>
    <property type="match status" value="1"/>
</dbReference>
<dbReference type="RefSeq" id="WP_051502780.1">
    <property type="nucleotide sequence ID" value="NZ_JACJTA010000008.1"/>
</dbReference>
<evidence type="ECO:0000256" key="5">
    <source>
        <dbReference type="ARBA" id="ARBA00022898"/>
    </source>
</evidence>
<keyword evidence="3 6" id="KW-0032">Aminotransferase</keyword>
<evidence type="ECO:0000313" key="8">
    <source>
        <dbReference type="EMBL" id="MBD2604042.1"/>
    </source>
</evidence>
<evidence type="ECO:0000256" key="3">
    <source>
        <dbReference type="ARBA" id="ARBA00022576"/>
    </source>
</evidence>
<dbReference type="Gene3D" id="3.40.640.10">
    <property type="entry name" value="Type I PLP-dependent aspartate aminotransferase-like (Major domain)"/>
    <property type="match status" value="1"/>
</dbReference>
<dbReference type="InterPro" id="IPR015421">
    <property type="entry name" value="PyrdxlP-dep_Trfase_major"/>
</dbReference>
<evidence type="ECO:0000259" key="7">
    <source>
        <dbReference type="Pfam" id="PF00155"/>
    </source>
</evidence>
<reference evidence="8 9" key="1">
    <citation type="journal article" date="2020" name="ISME J.">
        <title>Comparative genomics reveals insights into cyanobacterial evolution and habitat adaptation.</title>
        <authorList>
            <person name="Chen M.Y."/>
            <person name="Teng W.K."/>
            <person name="Zhao L."/>
            <person name="Hu C.X."/>
            <person name="Zhou Y.K."/>
            <person name="Han B.P."/>
            <person name="Song L.R."/>
            <person name="Shu W.S."/>
        </authorList>
    </citation>
    <scope>NUCLEOTIDE SEQUENCE [LARGE SCALE GENOMIC DNA]</scope>
    <source>
        <strain evidence="8 9">FACHB-248</strain>
    </source>
</reference>
<sequence length="319" mass="35774">MKRITDPNSPYTFFQQRFQYIYRHPEREFTSIVENVPHWPISPFDTLAPFTTSSIGKYAPCQGQPDLINAICRRENQQYGMSLQHPHVLVTNGALYGLSLIFRDLYQLGSVVLCQAPLLSNIANMLLDIGYQISYFSTPNGTVDIDWLHRNCHPAVRAIYINTPHNPTGDICSSNTVEQLVRLACERKIALVMDMVYDSFVFNCSPIVHPFLCSDQWEHLFVVNSMSKNYGAPGLRIGWIISEPGNIARLGARLDQESIAVCGSAQDKARQLLDVDNNPLVEATLRGKDLIEQSFACHPDIHLTPAKGAGLFHSLKGVK</sequence>
<organism evidence="8 9">
    <name type="scientific">Scytonema hofmannii FACHB-248</name>
    <dbReference type="NCBI Taxonomy" id="1842502"/>
    <lineage>
        <taxon>Bacteria</taxon>
        <taxon>Bacillati</taxon>
        <taxon>Cyanobacteriota</taxon>
        <taxon>Cyanophyceae</taxon>
        <taxon>Nostocales</taxon>
        <taxon>Scytonemataceae</taxon>
        <taxon>Scytonema</taxon>
    </lineage>
</organism>
<keyword evidence="5" id="KW-0663">Pyridoxal phosphate</keyword>
<dbReference type="SUPFAM" id="SSF53383">
    <property type="entry name" value="PLP-dependent transferases"/>
    <property type="match status" value="1"/>
</dbReference>
<evidence type="ECO:0000256" key="1">
    <source>
        <dbReference type="ARBA" id="ARBA00001933"/>
    </source>
</evidence>
<dbReference type="PANTHER" id="PTHR46383">
    <property type="entry name" value="ASPARTATE AMINOTRANSFERASE"/>
    <property type="match status" value="1"/>
</dbReference>
<protein>
    <recommendedName>
        <fullName evidence="6">Aminotransferase</fullName>
        <ecNumber evidence="6">2.6.1.-</ecNumber>
    </recommendedName>
</protein>
<dbReference type="GO" id="GO:0008483">
    <property type="term" value="F:transaminase activity"/>
    <property type="evidence" value="ECO:0007669"/>
    <property type="project" value="UniProtKB-KW"/>
</dbReference>
<evidence type="ECO:0000256" key="2">
    <source>
        <dbReference type="ARBA" id="ARBA00007441"/>
    </source>
</evidence>
<dbReference type="Proteomes" id="UP000660380">
    <property type="component" value="Unassembled WGS sequence"/>
</dbReference>
<dbReference type="PANTHER" id="PTHR46383:SF1">
    <property type="entry name" value="ASPARTATE AMINOTRANSFERASE"/>
    <property type="match status" value="1"/>
</dbReference>
<evidence type="ECO:0000256" key="6">
    <source>
        <dbReference type="RuleBase" id="RU000481"/>
    </source>
</evidence>
<dbReference type="EC" id="2.6.1.-" evidence="6"/>
<evidence type="ECO:0000313" key="9">
    <source>
        <dbReference type="Proteomes" id="UP000660380"/>
    </source>
</evidence>
<comment type="similarity">
    <text evidence="2 6">Belongs to the class-I pyridoxal-phosphate-dependent aminotransferase family.</text>
</comment>
<keyword evidence="9" id="KW-1185">Reference proteome</keyword>
<dbReference type="InterPro" id="IPR015424">
    <property type="entry name" value="PyrdxlP-dep_Trfase"/>
</dbReference>
<dbReference type="PROSITE" id="PS00105">
    <property type="entry name" value="AA_TRANSFER_CLASS_1"/>
    <property type="match status" value="1"/>
</dbReference>
<dbReference type="InterPro" id="IPR050596">
    <property type="entry name" value="AspAT/PAT-like"/>
</dbReference>
<dbReference type="EMBL" id="JACJTA010000008">
    <property type="protein sequence ID" value="MBD2604042.1"/>
    <property type="molecule type" value="Genomic_DNA"/>
</dbReference>
<comment type="caution">
    <text evidence="8">The sequence shown here is derived from an EMBL/GenBank/DDBJ whole genome shotgun (WGS) entry which is preliminary data.</text>
</comment>
<feature type="domain" description="Aminotransferase class I/classII large" evidence="7">
    <location>
        <begin position="52"/>
        <end position="270"/>
    </location>
</feature>
<dbReference type="CDD" id="cd00609">
    <property type="entry name" value="AAT_like"/>
    <property type="match status" value="1"/>
</dbReference>
<name>A0ABR8GLH2_9CYAN</name>
<keyword evidence="4 6" id="KW-0808">Transferase</keyword>
<comment type="cofactor">
    <cofactor evidence="1 6">
        <name>pyridoxal 5'-phosphate</name>
        <dbReference type="ChEBI" id="CHEBI:597326"/>
    </cofactor>
</comment>
<dbReference type="InterPro" id="IPR004838">
    <property type="entry name" value="NHTrfase_class1_PyrdxlP-BS"/>
</dbReference>